<dbReference type="InterPro" id="IPR050886">
    <property type="entry name" value="RNA-binding_reg"/>
</dbReference>
<evidence type="ECO:0000313" key="5">
    <source>
        <dbReference type="WBParaSite" id="Hba_04292"/>
    </source>
</evidence>
<dbReference type="InterPro" id="IPR012677">
    <property type="entry name" value="Nucleotide-bd_a/b_plait_sf"/>
</dbReference>
<keyword evidence="1 2" id="KW-0694">RNA-binding</keyword>
<dbReference type="PANTHER" id="PTHR48024">
    <property type="entry name" value="GEO13361P1-RELATED"/>
    <property type="match status" value="1"/>
</dbReference>
<dbReference type="Gene3D" id="3.30.70.330">
    <property type="match status" value="1"/>
</dbReference>
<dbReference type="Pfam" id="PF00076">
    <property type="entry name" value="RRM_1"/>
    <property type="match status" value="1"/>
</dbReference>
<evidence type="ECO:0000259" key="3">
    <source>
        <dbReference type="PROSITE" id="PS50102"/>
    </source>
</evidence>
<keyword evidence="4" id="KW-1185">Reference proteome</keyword>
<dbReference type="SMART" id="SM00360">
    <property type="entry name" value="RRM"/>
    <property type="match status" value="1"/>
</dbReference>
<organism evidence="4 5">
    <name type="scientific">Heterorhabditis bacteriophora</name>
    <name type="common">Entomopathogenic nematode worm</name>
    <dbReference type="NCBI Taxonomy" id="37862"/>
    <lineage>
        <taxon>Eukaryota</taxon>
        <taxon>Metazoa</taxon>
        <taxon>Ecdysozoa</taxon>
        <taxon>Nematoda</taxon>
        <taxon>Chromadorea</taxon>
        <taxon>Rhabditida</taxon>
        <taxon>Rhabditina</taxon>
        <taxon>Rhabditomorpha</taxon>
        <taxon>Strongyloidea</taxon>
        <taxon>Heterorhabditidae</taxon>
        <taxon>Heterorhabditis</taxon>
    </lineage>
</organism>
<dbReference type="AlphaFoldDB" id="A0A1I7WH24"/>
<feature type="domain" description="RRM" evidence="3">
    <location>
        <begin position="76"/>
        <end position="174"/>
    </location>
</feature>
<dbReference type="InterPro" id="IPR000504">
    <property type="entry name" value="RRM_dom"/>
</dbReference>
<dbReference type="PANTHER" id="PTHR48024:SF56">
    <property type="entry name" value="HETEROGENEOUS NUCLEAR RIBONUCLEOPROTEIN A0"/>
    <property type="match status" value="1"/>
</dbReference>
<dbReference type="WBParaSite" id="Hba_04292">
    <property type="protein sequence ID" value="Hba_04292"/>
    <property type="gene ID" value="Hba_04292"/>
</dbReference>
<dbReference type="GO" id="GO:0003723">
    <property type="term" value="F:RNA binding"/>
    <property type="evidence" value="ECO:0007669"/>
    <property type="project" value="UniProtKB-UniRule"/>
</dbReference>
<evidence type="ECO:0000256" key="2">
    <source>
        <dbReference type="PROSITE-ProRule" id="PRU00176"/>
    </source>
</evidence>
<reference evidence="5" key="1">
    <citation type="submission" date="2016-11" db="UniProtKB">
        <authorList>
            <consortium name="WormBaseParasite"/>
        </authorList>
    </citation>
    <scope>IDENTIFICATION</scope>
</reference>
<dbReference type="InterPro" id="IPR035979">
    <property type="entry name" value="RBD_domain_sf"/>
</dbReference>
<dbReference type="SUPFAM" id="SSF54928">
    <property type="entry name" value="RNA-binding domain, RBD"/>
    <property type="match status" value="1"/>
</dbReference>
<protein>
    <submittedName>
        <fullName evidence="5">RRM domain-containing protein</fullName>
    </submittedName>
</protein>
<sequence length="174" mass="19227">MFAHYYPPVNLKIGIDFSEIAEYIQSGMLVSVMGGNGLHGSRYPPYHVPMTHIPLMHMAGRHASTACPGEGPPQMRKLFIGGLSHETSDDAVGFYSLDIRSSIYFSLRGTFQLRVYFSQWGPVVDAIVIRDPTTKQSRGFGFVTFATIASAETAMINRPHIIAGKTVCSHKEVY</sequence>
<name>A0A1I7WH24_HETBA</name>
<dbReference type="Proteomes" id="UP000095283">
    <property type="component" value="Unplaced"/>
</dbReference>
<dbReference type="PROSITE" id="PS50102">
    <property type="entry name" value="RRM"/>
    <property type="match status" value="1"/>
</dbReference>
<evidence type="ECO:0000256" key="1">
    <source>
        <dbReference type="ARBA" id="ARBA00022884"/>
    </source>
</evidence>
<dbReference type="GO" id="GO:0005634">
    <property type="term" value="C:nucleus"/>
    <property type="evidence" value="ECO:0007669"/>
    <property type="project" value="TreeGrafter"/>
</dbReference>
<accession>A0A1I7WH24</accession>
<evidence type="ECO:0000313" key="4">
    <source>
        <dbReference type="Proteomes" id="UP000095283"/>
    </source>
</evidence>
<proteinExistence type="predicted"/>